<accession>W9XLU1</accession>
<dbReference type="AlphaFoldDB" id="W9XLU1"/>
<protein>
    <submittedName>
        <fullName evidence="2">Uncharacterized protein</fullName>
    </submittedName>
</protein>
<feature type="compositionally biased region" description="Basic and acidic residues" evidence="1">
    <location>
        <begin position="1"/>
        <end position="16"/>
    </location>
</feature>
<comment type="caution">
    <text evidence="2">The sequence shown here is derived from an EMBL/GenBank/DDBJ whole genome shotgun (WGS) entry which is preliminary data.</text>
</comment>
<keyword evidence="3" id="KW-1185">Reference proteome</keyword>
<gene>
    <name evidence="2" type="ORF">A1O5_05130</name>
</gene>
<feature type="region of interest" description="Disordered" evidence="1">
    <location>
        <begin position="1"/>
        <end position="71"/>
    </location>
</feature>
<evidence type="ECO:0000313" key="3">
    <source>
        <dbReference type="Proteomes" id="UP000019471"/>
    </source>
</evidence>
<proteinExistence type="predicted"/>
<feature type="compositionally biased region" description="Polar residues" evidence="1">
    <location>
        <begin position="23"/>
        <end position="45"/>
    </location>
</feature>
<name>W9XLU1_9EURO</name>
<evidence type="ECO:0000256" key="1">
    <source>
        <dbReference type="SAM" id="MobiDB-lite"/>
    </source>
</evidence>
<dbReference type="OrthoDB" id="4150293at2759"/>
<dbReference type="GeneID" id="19189850"/>
<dbReference type="HOGENOM" id="CLU_1602523_0_0_1"/>
<dbReference type="Proteomes" id="UP000019471">
    <property type="component" value="Unassembled WGS sequence"/>
</dbReference>
<reference evidence="2 3" key="1">
    <citation type="submission" date="2013-03" db="EMBL/GenBank/DDBJ databases">
        <title>The Genome Sequence of Cladophialophora psammophila CBS 110553.</title>
        <authorList>
            <consortium name="The Broad Institute Genomics Platform"/>
            <person name="Cuomo C."/>
            <person name="de Hoog S."/>
            <person name="Gorbushina A."/>
            <person name="Walker B."/>
            <person name="Young S.K."/>
            <person name="Zeng Q."/>
            <person name="Gargeya S."/>
            <person name="Fitzgerald M."/>
            <person name="Haas B."/>
            <person name="Abouelleil A."/>
            <person name="Allen A.W."/>
            <person name="Alvarado L."/>
            <person name="Arachchi H.M."/>
            <person name="Berlin A.M."/>
            <person name="Chapman S.B."/>
            <person name="Gainer-Dewar J."/>
            <person name="Goldberg J."/>
            <person name="Griggs A."/>
            <person name="Gujja S."/>
            <person name="Hansen M."/>
            <person name="Howarth C."/>
            <person name="Imamovic A."/>
            <person name="Ireland A."/>
            <person name="Larimer J."/>
            <person name="McCowan C."/>
            <person name="Murphy C."/>
            <person name="Pearson M."/>
            <person name="Poon T.W."/>
            <person name="Priest M."/>
            <person name="Roberts A."/>
            <person name="Saif S."/>
            <person name="Shea T."/>
            <person name="Sisk P."/>
            <person name="Sykes S."/>
            <person name="Wortman J."/>
            <person name="Nusbaum C."/>
            <person name="Birren B."/>
        </authorList>
    </citation>
    <scope>NUCLEOTIDE SEQUENCE [LARGE SCALE GENOMIC DNA]</scope>
    <source>
        <strain evidence="2 3">CBS 110553</strain>
    </source>
</reference>
<dbReference type="RefSeq" id="XP_007743923.1">
    <property type="nucleotide sequence ID" value="XM_007745733.1"/>
</dbReference>
<evidence type="ECO:0000313" key="2">
    <source>
        <dbReference type="EMBL" id="EXJ71324.1"/>
    </source>
</evidence>
<organism evidence="2 3">
    <name type="scientific">Cladophialophora psammophila CBS 110553</name>
    <dbReference type="NCBI Taxonomy" id="1182543"/>
    <lineage>
        <taxon>Eukaryota</taxon>
        <taxon>Fungi</taxon>
        <taxon>Dikarya</taxon>
        <taxon>Ascomycota</taxon>
        <taxon>Pezizomycotina</taxon>
        <taxon>Eurotiomycetes</taxon>
        <taxon>Chaetothyriomycetidae</taxon>
        <taxon>Chaetothyriales</taxon>
        <taxon>Herpotrichiellaceae</taxon>
        <taxon>Cladophialophora</taxon>
    </lineage>
</organism>
<sequence length="166" mass="18085">MRNCHAESEYRNRHPADFLVPDSSPQLSNQGDTTSSVVTNASDSPLTRRRLSEESGTNEDGAATADDEDVRDIGDIVFPAEQDEFQASMGKGMFSEGTPGAPATSGLACGSLLEAFRFVPPNYQAQHNVMSQGGLNDMPRFSPRDDVGFGQLQIMNEQGWNTRRRG</sequence>
<dbReference type="EMBL" id="AMGX01000007">
    <property type="protein sequence ID" value="EXJ71324.1"/>
    <property type="molecule type" value="Genomic_DNA"/>
</dbReference>